<dbReference type="SUPFAM" id="SSF103473">
    <property type="entry name" value="MFS general substrate transporter"/>
    <property type="match status" value="1"/>
</dbReference>
<dbReference type="PANTHER" id="PTHR42718">
    <property type="entry name" value="MAJOR FACILITATOR SUPERFAMILY MULTIDRUG TRANSPORTER MFSC"/>
    <property type="match status" value="1"/>
</dbReference>
<keyword evidence="5 6" id="KW-0472">Membrane</keyword>
<evidence type="ECO:0000259" key="7">
    <source>
        <dbReference type="PROSITE" id="PS50850"/>
    </source>
</evidence>
<dbReference type="Pfam" id="PF07690">
    <property type="entry name" value="MFS_1"/>
    <property type="match status" value="1"/>
</dbReference>
<dbReference type="InterPro" id="IPR020846">
    <property type="entry name" value="MFS_dom"/>
</dbReference>
<keyword evidence="2" id="KW-0813">Transport</keyword>
<feature type="transmembrane region" description="Helical" evidence="6">
    <location>
        <begin position="373"/>
        <end position="395"/>
    </location>
</feature>
<proteinExistence type="predicted"/>
<feature type="transmembrane region" description="Helical" evidence="6">
    <location>
        <begin position="68"/>
        <end position="85"/>
    </location>
</feature>
<dbReference type="GO" id="GO:0022857">
    <property type="term" value="F:transmembrane transporter activity"/>
    <property type="evidence" value="ECO:0007669"/>
    <property type="project" value="InterPro"/>
</dbReference>
<feature type="transmembrane region" description="Helical" evidence="6">
    <location>
        <begin position="416"/>
        <end position="440"/>
    </location>
</feature>
<keyword evidence="9" id="KW-1185">Reference proteome</keyword>
<reference evidence="8 9" key="1">
    <citation type="submission" date="2018-04" db="EMBL/GenBank/DDBJ databases">
        <title>Genomic Encyclopedia of Archaeal and Bacterial Type Strains, Phase II (KMG-II): from individual species to whole genera.</title>
        <authorList>
            <person name="Goeker M."/>
        </authorList>
    </citation>
    <scope>NUCLEOTIDE SEQUENCE [LARGE SCALE GENOMIC DNA]</scope>
    <source>
        <strain evidence="8 9">DSM 100977</strain>
    </source>
</reference>
<evidence type="ECO:0000256" key="1">
    <source>
        <dbReference type="ARBA" id="ARBA00004141"/>
    </source>
</evidence>
<feature type="transmembrane region" description="Helical" evidence="6">
    <location>
        <begin position="213"/>
        <end position="234"/>
    </location>
</feature>
<feature type="transmembrane region" description="Helical" evidence="6">
    <location>
        <begin position="181"/>
        <end position="201"/>
    </location>
</feature>
<dbReference type="CDD" id="cd17321">
    <property type="entry name" value="MFS_MMR_MDR_like"/>
    <property type="match status" value="1"/>
</dbReference>
<dbReference type="PANTHER" id="PTHR42718:SF9">
    <property type="entry name" value="MAJOR FACILITATOR SUPERFAMILY MULTIDRUG TRANSPORTER MFSC"/>
    <property type="match status" value="1"/>
</dbReference>
<dbReference type="InterPro" id="IPR011701">
    <property type="entry name" value="MFS"/>
</dbReference>
<evidence type="ECO:0000256" key="2">
    <source>
        <dbReference type="ARBA" id="ARBA00022448"/>
    </source>
</evidence>
<evidence type="ECO:0000256" key="5">
    <source>
        <dbReference type="ARBA" id="ARBA00023136"/>
    </source>
</evidence>
<sequence length="491" mass="50489">MEDRATLEHHAPRSLPLCAPESRPYLLAAAILASSLGFIDGSIVAIALPSIRVSLDATLLEAQWVSNGYLLTLSALILVGGATGDRFGLARVFGLGIALFVLASLACAFAPTATFLILARGVQGFAAAFMVPGSLALISRAYPNEERGRAIGIWAASAAVTSALGPILGGLVISAGGMDSWRWIFAVNLPLGALALFFLYSKVTQDPAQPERGLDIPGAIAATLGLGLFAWALSGAEHGNVPNMENLIAGAIGLAVIGIFLRIEARSPHPMMPLSLFRNRGFSAANLVAFCIYFSFSAVLMYLPMLLIGGWGLSAIATSAAYAPLSVFIALLSGLAGSLATRYGPTPLLIAGSLVLATGYAALAMVIPSQNFWYAVLPAMCFQGVGMALIVAPLSSQVMGSVEPHAGGTASGINNAVTRMAGLIAVAAMGSVVALQYGALDGPATYGQIMLDPGHTDASNAAFITVAWAASALCVISAVIAWFGGRVPVRT</sequence>
<dbReference type="InterPro" id="IPR036259">
    <property type="entry name" value="MFS_trans_sf"/>
</dbReference>
<protein>
    <submittedName>
        <fullName evidence="8">EmrB/QacA subfamily drug resistance transporter</fullName>
    </submittedName>
</protein>
<evidence type="ECO:0000313" key="8">
    <source>
        <dbReference type="EMBL" id="PTX55746.1"/>
    </source>
</evidence>
<evidence type="ECO:0000313" key="9">
    <source>
        <dbReference type="Proteomes" id="UP000243978"/>
    </source>
</evidence>
<feature type="transmembrane region" description="Helical" evidence="6">
    <location>
        <begin position="92"/>
        <end position="111"/>
    </location>
</feature>
<feature type="transmembrane region" description="Helical" evidence="6">
    <location>
        <begin position="311"/>
        <end position="336"/>
    </location>
</feature>
<dbReference type="Gene3D" id="1.20.1250.20">
    <property type="entry name" value="MFS general substrate transporter like domains"/>
    <property type="match status" value="1"/>
</dbReference>
<feature type="transmembrane region" description="Helical" evidence="6">
    <location>
        <begin position="246"/>
        <end position="263"/>
    </location>
</feature>
<dbReference type="OrthoDB" id="9812221at2"/>
<gene>
    <name evidence="8" type="ORF">C8N43_0388</name>
</gene>
<dbReference type="Proteomes" id="UP000243978">
    <property type="component" value="Unassembled WGS sequence"/>
</dbReference>
<evidence type="ECO:0000256" key="4">
    <source>
        <dbReference type="ARBA" id="ARBA00022989"/>
    </source>
</evidence>
<name>A0A2T6BI71_9RHOB</name>
<feature type="domain" description="Major facilitator superfamily (MFS) profile" evidence="7">
    <location>
        <begin position="26"/>
        <end position="489"/>
    </location>
</feature>
<organism evidence="8 9">
    <name type="scientific">Litoreibacter ponti</name>
    <dbReference type="NCBI Taxonomy" id="1510457"/>
    <lineage>
        <taxon>Bacteria</taxon>
        <taxon>Pseudomonadati</taxon>
        <taxon>Pseudomonadota</taxon>
        <taxon>Alphaproteobacteria</taxon>
        <taxon>Rhodobacterales</taxon>
        <taxon>Roseobacteraceae</taxon>
        <taxon>Litoreibacter</taxon>
    </lineage>
</organism>
<feature type="transmembrane region" description="Helical" evidence="6">
    <location>
        <begin position="348"/>
        <end position="367"/>
    </location>
</feature>
<feature type="transmembrane region" description="Helical" evidence="6">
    <location>
        <begin position="284"/>
        <end position="305"/>
    </location>
</feature>
<feature type="transmembrane region" description="Helical" evidence="6">
    <location>
        <begin position="460"/>
        <end position="483"/>
    </location>
</feature>
<dbReference type="EMBL" id="QBKS01000001">
    <property type="protein sequence ID" value="PTX55746.1"/>
    <property type="molecule type" value="Genomic_DNA"/>
</dbReference>
<keyword evidence="4 6" id="KW-1133">Transmembrane helix</keyword>
<feature type="transmembrane region" description="Helical" evidence="6">
    <location>
        <begin position="117"/>
        <end position="138"/>
    </location>
</feature>
<dbReference type="AlphaFoldDB" id="A0A2T6BI71"/>
<keyword evidence="3 6" id="KW-0812">Transmembrane</keyword>
<evidence type="ECO:0000256" key="3">
    <source>
        <dbReference type="ARBA" id="ARBA00022692"/>
    </source>
</evidence>
<accession>A0A2T6BI71</accession>
<comment type="subcellular location">
    <subcellularLocation>
        <location evidence="1">Membrane</location>
        <topology evidence="1">Multi-pass membrane protein</topology>
    </subcellularLocation>
</comment>
<dbReference type="GO" id="GO:0016020">
    <property type="term" value="C:membrane"/>
    <property type="evidence" value="ECO:0007669"/>
    <property type="project" value="UniProtKB-SubCell"/>
</dbReference>
<feature type="transmembrane region" description="Helical" evidence="6">
    <location>
        <begin position="150"/>
        <end position="175"/>
    </location>
</feature>
<comment type="caution">
    <text evidence="8">The sequence shown here is derived from an EMBL/GenBank/DDBJ whole genome shotgun (WGS) entry which is preliminary data.</text>
</comment>
<dbReference type="PROSITE" id="PS50850">
    <property type="entry name" value="MFS"/>
    <property type="match status" value="1"/>
</dbReference>
<feature type="transmembrane region" description="Helical" evidence="6">
    <location>
        <begin position="25"/>
        <end position="48"/>
    </location>
</feature>
<dbReference type="Gene3D" id="1.20.1720.10">
    <property type="entry name" value="Multidrug resistance protein D"/>
    <property type="match status" value="1"/>
</dbReference>
<dbReference type="RefSeq" id="WP_107844006.1">
    <property type="nucleotide sequence ID" value="NZ_QBKS01000001.1"/>
</dbReference>
<evidence type="ECO:0000256" key="6">
    <source>
        <dbReference type="SAM" id="Phobius"/>
    </source>
</evidence>